<evidence type="ECO:0000313" key="4">
    <source>
        <dbReference type="Proteomes" id="UP000599074"/>
    </source>
</evidence>
<feature type="signal peptide" evidence="2">
    <location>
        <begin position="1"/>
        <end position="41"/>
    </location>
</feature>
<dbReference type="PROSITE" id="PS51318">
    <property type="entry name" value="TAT"/>
    <property type="match status" value="1"/>
</dbReference>
<evidence type="ECO:0000256" key="1">
    <source>
        <dbReference type="SAM" id="MobiDB-lite"/>
    </source>
</evidence>
<evidence type="ECO:0008006" key="5">
    <source>
        <dbReference type="Google" id="ProtNLM"/>
    </source>
</evidence>
<feature type="region of interest" description="Disordered" evidence="1">
    <location>
        <begin position="282"/>
        <end position="309"/>
    </location>
</feature>
<evidence type="ECO:0000313" key="3">
    <source>
        <dbReference type="EMBL" id="GII23084.1"/>
    </source>
</evidence>
<dbReference type="RefSeq" id="WP_168115703.1">
    <property type="nucleotide sequence ID" value="NZ_BOON01000024.1"/>
</dbReference>
<protein>
    <recommendedName>
        <fullName evidence="5">Secreted protein</fullName>
    </recommendedName>
</protein>
<keyword evidence="2" id="KW-0732">Signal</keyword>
<name>A0A8J3TE13_9ACTN</name>
<feature type="chain" id="PRO_5035205975" description="Secreted protein" evidence="2">
    <location>
        <begin position="42"/>
        <end position="309"/>
    </location>
</feature>
<organism evidence="3 4">
    <name type="scientific">Planosporangium mesophilum</name>
    <dbReference type="NCBI Taxonomy" id="689768"/>
    <lineage>
        <taxon>Bacteria</taxon>
        <taxon>Bacillati</taxon>
        <taxon>Actinomycetota</taxon>
        <taxon>Actinomycetes</taxon>
        <taxon>Micromonosporales</taxon>
        <taxon>Micromonosporaceae</taxon>
        <taxon>Planosporangium</taxon>
    </lineage>
</organism>
<gene>
    <name evidence="3" type="ORF">Pme01_26810</name>
</gene>
<comment type="caution">
    <text evidence="3">The sequence shown here is derived from an EMBL/GenBank/DDBJ whole genome shotgun (WGS) entry which is preliminary data.</text>
</comment>
<dbReference type="EMBL" id="BOON01000024">
    <property type="protein sequence ID" value="GII23084.1"/>
    <property type="molecule type" value="Genomic_DNA"/>
</dbReference>
<feature type="compositionally biased region" description="Polar residues" evidence="1">
    <location>
        <begin position="282"/>
        <end position="294"/>
    </location>
</feature>
<reference evidence="3" key="1">
    <citation type="submission" date="2021-01" db="EMBL/GenBank/DDBJ databases">
        <title>Whole genome shotgun sequence of Planosporangium mesophilum NBRC 109066.</title>
        <authorList>
            <person name="Komaki H."/>
            <person name="Tamura T."/>
        </authorList>
    </citation>
    <scope>NUCLEOTIDE SEQUENCE</scope>
    <source>
        <strain evidence="3">NBRC 109066</strain>
    </source>
</reference>
<dbReference type="InterPro" id="IPR006311">
    <property type="entry name" value="TAT_signal"/>
</dbReference>
<keyword evidence="4" id="KW-1185">Reference proteome</keyword>
<dbReference type="Proteomes" id="UP000599074">
    <property type="component" value="Unassembled WGS sequence"/>
</dbReference>
<sequence>MEEETKSALDRRRLLRSASAVAAGVGAAGVASALTASPAQAAPGEAVKLGAAVINDGGAETTVIKNSSATGATLELTNSANGPSLRLAPSSKYMPADVAPGSFNATAGGELEFQATADIATLVNTSYTATQTWPVTPFRALDTRGLGGVSGNGRELILNPDVLGPSGLRAGQTLLLNLTPFVNYGWAVLGNATVQGPEANGFVTIAPAGVTRPNTSSINFLKGWPLSNAIVCALGESSTQDPNQSDVIQIYASCTTHLIFDVTGFVVASLYNINPSLRPFTPASSASVSANSTRKATRADRVRAYKPKR</sequence>
<dbReference type="AlphaFoldDB" id="A0A8J3TE13"/>
<proteinExistence type="predicted"/>
<accession>A0A8J3TE13</accession>
<evidence type="ECO:0000256" key="2">
    <source>
        <dbReference type="SAM" id="SignalP"/>
    </source>
</evidence>